<organism evidence="1 2">
    <name type="scientific">Podospora pseudocomata</name>
    <dbReference type="NCBI Taxonomy" id="2093779"/>
    <lineage>
        <taxon>Eukaryota</taxon>
        <taxon>Fungi</taxon>
        <taxon>Dikarya</taxon>
        <taxon>Ascomycota</taxon>
        <taxon>Pezizomycotina</taxon>
        <taxon>Sordariomycetes</taxon>
        <taxon>Sordariomycetidae</taxon>
        <taxon>Sordariales</taxon>
        <taxon>Podosporaceae</taxon>
        <taxon>Podospora</taxon>
    </lineage>
</organism>
<evidence type="ECO:0000313" key="1">
    <source>
        <dbReference type="EMBL" id="KAK4660489.1"/>
    </source>
</evidence>
<evidence type="ECO:0000313" key="2">
    <source>
        <dbReference type="Proteomes" id="UP001323405"/>
    </source>
</evidence>
<protein>
    <recommendedName>
        <fullName evidence="3">PARP-type domain-containing protein</fullName>
    </recommendedName>
</protein>
<dbReference type="RefSeq" id="XP_062749459.1">
    <property type="nucleotide sequence ID" value="XM_062883064.1"/>
</dbReference>
<sequence length="133" mass="14970">MTISAAVAGGKPGMKLAGIDKTQSIREEQEVAEVIEVWKKQVGRLRGVVAAMNSAHHENLKIPELATNMAVTVAKNVPTAPKACVVCGLKRDERVAKVDYEVEDSFGEWWIEFWGHRQCANFWVEHEKELRQR</sequence>
<dbReference type="PANTHER" id="PTHR42084">
    <property type="entry name" value="YALI0E26631P"/>
    <property type="match status" value="1"/>
</dbReference>
<gene>
    <name evidence="1" type="ORF">QC762_0019540</name>
</gene>
<evidence type="ECO:0008006" key="3">
    <source>
        <dbReference type="Google" id="ProtNLM"/>
    </source>
</evidence>
<dbReference type="GeneID" id="87902588"/>
<name>A0ABR0GY08_9PEZI</name>
<accession>A0ABR0GY08</accession>
<proteinExistence type="predicted"/>
<keyword evidence="2" id="KW-1185">Reference proteome</keyword>
<comment type="caution">
    <text evidence="1">The sequence shown here is derived from an EMBL/GenBank/DDBJ whole genome shotgun (WGS) entry which is preliminary data.</text>
</comment>
<dbReference type="EMBL" id="JAFFHA010000001">
    <property type="protein sequence ID" value="KAK4660489.1"/>
    <property type="molecule type" value="Genomic_DNA"/>
</dbReference>
<dbReference type="PANTHER" id="PTHR42084:SF1">
    <property type="entry name" value="SERINE_THREONINE-PROTEIN KINASE PPK6"/>
    <property type="match status" value="1"/>
</dbReference>
<reference evidence="1 2" key="1">
    <citation type="journal article" date="2023" name="bioRxiv">
        <title>High-quality genome assemblies of four members of thePodospora anserinaspecies complex.</title>
        <authorList>
            <person name="Ament-Velasquez S.L."/>
            <person name="Vogan A.A."/>
            <person name="Wallerman O."/>
            <person name="Hartmann F."/>
            <person name="Gautier V."/>
            <person name="Silar P."/>
            <person name="Giraud T."/>
            <person name="Johannesson H."/>
        </authorList>
    </citation>
    <scope>NUCLEOTIDE SEQUENCE [LARGE SCALE GENOMIC DNA]</scope>
    <source>
        <strain evidence="1 2">CBS 415.72m</strain>
    </source>
</reference>
<dbReference type="Proteomes" id="UP001323405">
    <property type="component" value="Unassembled WGS sequence"/>
</dbReference>